<dbReference type="EMBL" id="CP110615">
    <property type="protein sequence ID" value="UZJ25777.1"/>
    <property type="molecule type" value="Genomic_DNA"/>
</dbReference>
<evidence type="ECO:0000313" key="2">
    <source>
        <dbReference type="Proteomes" id="UP001164965"/>
    </source>
</evidence>
<dbReference type="RefSeq" id="WP_265383881.1">
    <property type="nucleotide sequence ID" value="NZ_CP110615.1"/>
</dbReference>
<evidence type="ECO:0000313" key="1">
    <source>
        <dbReference type="EMBL" id="UZJ25777.1"/>
    </source>
</evidence>
<evidence type="ECO:0008006" key="3">
    <source>
        <dbReference type="Google" id="ProtNLM"/>
    </source>
</evidence>
<name>A0ABY6P2A5_9NOCA</name>
<keyword evidence="2" id="KW-1185">Reference proteome</keyword>
<organism evidence="1 2">
    <name type="scientific">Rhodococcus antarcticus</name>
    <dbReference type="NCBI Taxonomy" id="2987751"/>
    <lineage>
        <taxon>Bacteria</taxon>
        <taxon>Bacillati</taxon>
        <taxon>Actinomycetota</taxon>
        <taxon>Actinomycetes</taxon>
        <taxon>Mycobacteriales</taxon>
        <taxon>Nocardiaceae</taxon>
        <taxon>Rhodococcus</taxon>
    </lineage>
</organism>
<reference evidence="1" key="1">
    <citation type="submission" date="2022-10" db="EMBL/GenBank/DDBJ databases">
        <title>Rhodococcus sp.75.</title>
        <authorList>
            <person name="Sun M."/>
        </authorList>
    </citation>
    <scope>NUCLEOTIDE SEQUENCE</scope>
    <source>
        <strain evidence="1">75</strain>
    </source>
</reference>
<protein>
    <recommendedName>
        <fullName evidence="3">ABM domain-containing protein</fullName>
    </recommendedName>
</protein>
<sequence length="107" mass="11574">MTQMYAYQMDVAQPMAMWDAVHAEVLKVTGHAMPDGCLMHMATATATGFRVTEVWDSHEAADRFVSEVRRPIIERIGGADAVAAGPPPVEELTLHALLSVARSDAPV</sequence>
<accession>A0ABY6P2A5</accession>
<gene>
    <name evidence="1" type="ORF">RHODO2019_04865</name>
</gene>
<dbReference type="Proteomes" id="UP001164965">
    <property type="component" value="Chromosome"/>
</dbReference>
<proteinExistence type="predicted"/>